<gene>
    <name evidence="2" type="ORF">AC477_00160</name>
</gene>
<dbReference type="EMBL" id="LFWU01000002">
    <property type="protein sequence ID" value="KON34643.1"/>
    <property type="molecule type" value="Genomic_DNA"/>
</dbReference>
<dbReference type="Gene3D" id="3.40.630.30">
    <property type="match status" value="1"/>
</dbReference>
<dbReference type="SUPFAM" id="SSF55729">
    <property type="entry name" value="Acyl-CoA N-acyltransferases (Nat)"/>
    <property type="match status" value="1"/>
</dbReference>
<name>A0A0M0C1C3_9ARCH</name>
<dbReference type="PANTHER" id="PTHR43617">
    <property type="entry name" value="L-AMINO ACID N-ACETYLTRANSFERASE"/>
    <property type="match status" value="1"/>
</dbReference>
<dbReference type="Proteomes" id="UP000037237">
    <property type="component" value="Unassembled WGS sequence"/>
</dbReference>
<sequence length="153" mass="17640">MIIRKANKKDIDAIMEIEKRSFDWYEIFPKNLFDKYLTEYKDGFYVALNQSDSIIGYAILAEKNGNGYLVSIAVNPKNRNKGVAVLLMNFLESQCKEKRFNKLTLEVRVDNKPAIAAYKKLRLKEVGIKIGFYGDGTNALMMEKKIKDVKPNF</sequence>
<reference evidence="2 3" key="1">
    <citation type="submission" date="2015-06" db="EMBL/GenBank/DDBJ databases">
        <title>New insights into the roles of widespread benthic archaea in carbon and nitrogen cycling.</title>
        <authorList>
            <person name="Lazar C.S."/>
            <person name="Baker B.J."/>
            <person name="Seitz K.W."/>
            <person name="Hyde A.S."/>
            <person name="Dick G.J."/>
            <person name="Hinrichs K.-U."/>
            <person name="Teske A.P."/>
        </authorList>
    </citation>
    <scope>NUCLEOTIDE SEQUENCE [LARGE SCALE GENOMIC DNA]</scope>
    <source>
        <strain evidence="2">SG8-32-1</strain>
    </source>
</reference>
<organism evidence="2 3">
    <name type="scientific">miscellaneous Crenarchaeota group-1 archaeon SG8-32-1</name>
    <dbReference type="NCBI Taxonomy" id="1685124"/>
    <lineage>
        <taxon>Archaea</taxon>
        <taxon>Candidatus Bathyarchaeota</taxon>
        <taxon>MCG-1</taxon>
    </lineage>
</organism>
<dbReference type="InterPro" id="IPR006464">
    <property type="entry name" value="AcTrfase_RimI/Ard1"/>
</dbReference>
<evidence type="ECO:0000259" key="1">
    <source>
        <dbReference type="PROSITE" id="PS51186"/>
    </source>
</evidence>
<dbReference type="PANTHER" id="PTHR43617:SF33">
    <property type="entry name" value="SPORE COAT POLYSACCHARIDE BIOSYNTHESIS PROTEIN SPSD"/>
    <property type="match status" value="1"/>
</dbReference>
<evidence type="ECO:0000313" key="3">
    <source>
        <dbReference type="Proteomes" id="UP000037237"/>
    </source>
</evidence>
<dbReference type="InterPro" id="IPR000182">
    <property type="entry name" value="GNAT_dom"/>
</dbReference>
<proteinExistence type="predicted"/>
<evidence type="ECO:0000313" key="2">
    <source>
        <dbReference type="EMBL" id="KON34643.1"/>
    </source>
</evidence>
<accession>A0A0M0C1C3</accession>
<dbReference type="NCBIfam" id="TIGR01575">
    <property type="entry name" value="rimI"/>
    <property type="match status" value="1"/>
</dbReference>
<dbReference type="PROSITE" id="PS51186">
    <property type="entry name" value="GNAT"/>
    <property type="match status" value="1"/>
</dbReference>
<feature type="domain" description="N-acetyltransferase" evidence="1">
    <location>
        <begin position="1"/>
        <end position="147"/>
    </location>
</feature>
<dbReference type="Pfam" id="PF00583">
    <property type="entry name" value="Acetyltransf_1"/>
    <property type="match status" value="1"/>
</dbReference>
<comment type="caution">
    <text evidence="2">The sequence shown here is derived from an EMBL/GenBank/DDBJ whole genome shotgun (WGS) entry which is preliminary data.</text>
</comment>
<dbReference type="CDD" id="cd04301">
    <property type="entry name" value="NAT_SF"/>
    <property type="match status" value="1"/>
</dbReference>
<dbReference type="GO" id="GO:0008080">
    <property type="term" value="F:N-acetyltransferase activity"/>
    <property type="evidence" value="ECO:0007669"/>
    <property type="project" value="InterPro"/>
</dbReference>
<dbReference type="InterPro" id="IPR016181">
    <property type="entry name" value="Acyl_CoA_acyltransferase"/>
</dbReference>
<protein>
    <recommendedName>
        <fullName evidence="1">N-acetyltransferase domain-containing protein</fullName>
    </recommendedName>
</protein>
<dbReference type="InterPro" id="IPR050276">
    <property type="entry name" value="MshD_Acetyltransferase"/>
</dbReference>
<dbReference type="AlphaFoldDB" id="A0A0M0C1C3"/>